<sequence>MHDFTSGMISLLYGAVSFHILPHESHVRKSCIRTLTALCVARLAGRVIRCSGQLRNAASIGRRPLSCCSLSKSFTLQIKDEAVSRSLVIHDHRMLNDQESEDLTSSSVLFDCLS</sequence>
<protein>
    <submittedName>
        <fullName evidence="3">Secreted protein</fullName>
    </submittedName>
</protein>
<evidence type="ECO:0000313" key="3">
    <source>
        <dbReference type="WBParaSite" id="SBAD_0000762701-mRNA-1"/>
    </source>
</evidence>
<proteinExistence type="predicted"/>
<reference evidence="3" key="1">
    <citation type="submission" date="2016-06" db="UniProtKB">
        <authorList>
            <consortium name="WormBaseParasite"/>
        </authorList>
    </citation>
    <scope>IDENTIFICATION</scope>
</reference>
<accession>A0A183IUQ6</accession>
<name>A0A183IUQ6_9BILA</name>
<dbReference type="AlphaFoldDB" id="A0A183IUQ6"/>
<reference evidence="1 2" key="2">
    <citation type="submission" date="2018-11" db="EMBL/GenBank/DDBJ databases">
        <authorList>
            <consortium name="Pathogen Informatics"/>
        </authorList>
    </citation>
    <scope>NUCLEOTIDE SEQUENCE [LARGE SCALE GENOMIC DNA]</scope>
</reference>
<dbReference type="EMBL" id="UZAM01010551">
    <property type="protein sequence ID" value="VDP12797.1"/>
    <property type="molecule type" value="Genomic_DNA"/>
</dbReference>
<dbReference type="WBParaSite" id="SBAD_0000762701-mRNA-1">
    <property type="protein sequence ID" value="SBAD_0000762701-mRNA-1"/>
    <property type="gene ID" value="SBAD_0000762701"/>
</dbReference>
<dbReference type="Proteomes" id="UP000270296">
    <property type="component" value="Unassembled WGS sequence"/>
</dbReference>
<gene>
    <name evidence="1" type="ORF">SBAD_LOCUS7353</name>
</gene>
<keyword evidence="2" id="KW-1185">Reference proteome</keyword>
<organism evidence="3">
    <name type="scientific">Soboliphyme baturini</name>
    <dbReference type="NCBI Taxonomy" id="241478"/>
    <lineage>
        <taxon>Eukaryota</taxon>
        <taxon>Metazoa</taxon>
        <taxon>Ecdysozoa</taxon>
        <taxon>Nematoda</taxon>
        <taxon>Enoplea</taxon>
        <taxon>Dorylaimia</taxon>
        <taxon>Dioctophymatida</taxon>
        <taxon>Dioctophymatoidea</taxon>
        <taxon>Soboliphymatidae</taxon>
        <taxon>Soboliphyme</taxon>
    </lineage>
</organism>
<evidence type="ECO:0000313" key="1">
    <source>
        <dbReference type="EMBL" id="VDP12797.1"/>
    </source>
</evidence>
<evidence type="ECO:0000313" key="2">
    <source>
        <dbReference type="Proteomes" id="UP000270296"/>
    </source>
</evidence>